<evidence type="ECO:0008006" key="4">
    <source>
        <dbReference type="Google" id="ProtNLM"/>
    </source>
</evidence>
<evidence type="ECO:0000313" key="2">
    <source>
        <dbReference type="EMBL" id="APU17756.1"/>
    </source>
</evidence>
<protein>
    <recommendedName>
        <fullName evidence="4">Polysaccharide chain length determinant N-terminal domain-containing protein</fullName>
    </recommendedName>
</protein>
<proteinExistence type="predicted"/>
<accession>A0AAC9LI42</accession>
<gene>
    <name evidence="2" type="ORF">UA74_28800</name>
</gene>
<keyword evidence="3" id="KW-1185">Reference proteome</keyword>
<reference evidence="3" key="1">
    <citation type="submission" date="2016-06" db="EMBL/GenBank/DDBJ databases">
        <title>Complete genome sequence of Actinoalloteichus fjordicus DSM 46855 (=ADI127-17), type strain of the new species Actinoalloteichus fjordicus.</title>
        <authorList>
            <person name="Ruckert C."/>
            <person name="Nouioui I."/>
            <person name="Willmese J."/>
            <person name="van Wezel G."/>
            <person name="Klenk H.-P."/>
            <person name="Kalinowski J."/>
            <person name="Zotchev S.B."/>
        </authorList>
    </citation>
    <scope>NUCLEOTIDE SEQUENCE [LARGE SCALE GENOMIC DNA]</scope>
    <source>
        <strain evidence="3">ADI127-7</strain>
    </source>
</reference>
<feature type="transmembrane region" description="Helical" evidence="1">
    <location>
        <begin position="217"/>
        <end position="238"/>
    </location>
</feature>
<keyword evidence="1" id="KW-1133">Transmembrane helix</keyword>
<keyword evidence="1" id="KW-0472">Membrane</keyword>
<feature type="transmembrane region" description="Helical" evidence="1">
    <location>
        <begin position="61"/>
        <end position="82"/>
    </location>
</feature>
<dbReference type="RefSeq" id="WP_075765826.1">
    <property type="nucleotide sequence ID" value="NZ_CP016076.1"/>
</dbReference>
<dbReference type="Proteomes" id="UP000185511">
    <property type="component" value="Chromosome"/>
</dbReference>
<dbReference type="EMBL" id="CP016076">
    <property type="protein sequence ID" value="APU17756.1"/>
    <property type="molecule type" value="Genomic_DNA"/>
</dbReference>
<sequence length="261" mass="27575">MIREEHGTVCAEARAERMARAARTATAVGGRARQPALPDPVPGPGMDAVQVFRVLRRQWRLTTALITVLLALCAATVLVVPVQHRVTGVLLVLTQPGPEGGNPYAQVDRAQAQAAALVVTVLNAPRTRAELAAAGATGDIEVSNEDGQLAEDSPFLTVTVTAVESAAALRTSAIVIDRAREELVRRQDASGVAQGERVEFSEVLPADLATTTRASQLRAVVLVFGLGLIAVIGGVVLVDRVRASRSTTAPDARPQRNQYSR</sequence>
<keyword evidence="1" id="KW-0812">Transmembrane</keyword>
<organism evidence="2 3">
    <name type="scientific">Actinoalloteichus fjordicus</name>
    <dbReference type="NCBI Taxonomy" id="1612552"/>
    <lineage>
        <taxon>Bacteria</taxon>
        <taxon>Bacillati</taxon>
        <taxon>Actinomycetota</taxon>
        <taxon>Actinomycetes</taxon>
        <taxon>Pseudonocardiales</taxon>
        <taxon>Pseudonocardiaceae</taxon>
        <taxon>Actinoalloteichus</taxon>
    </lineage>
</organism>
<dbReference type="KEGG" id="acad:UA74_28800"/>
<evidence type="ECO:0000256" key="1">
    <source>
        <dbReference type="SAM" id="Phobius"/>
    </source>
</evidence>
<evidence type="ECO:0000313" key="3">
    <source>
        <dbReference type="Proteomes" id="UP000185511"/>
    </source>
</evidence>
<name>A0AAC9LI42_9PSEU</name>
<dbReference type="AlphaFoldDB" id="A0AAC9LI42"/>